<name>A0ABV6RJ33_9GAMM</name>
<keyword evidence="1" id="KW-1133">Transmembrane helix</keyword>
<keyword evidence="3" id="KW-1185">Reference proteome</keyword>
<proteinExistence type="predicted"/>
<keyword evidence="1" id="KW-0812">Transmembrane</keyword>
<evidence type="ECO:0000256" key="1">
    <source>
        <dbReference type="SAM" id="Phobius"/>
    </source>
</evidence>
<dbReference type="Proteomes" id="UP001589896">
    <property type="component" value="Unassembled WGS sequence"/>
</dbReference>
<evidence type="ECO:0000313" key="2">
    <source>
        <dbReference type="EMBL" id="MFC0676998.1"/>
    </source>
</evidence>
<comment type="caution">
    <text evidence="2">The sequence shown here is derived from an EMBL/GenBank/DDBJ whole genome shotgun (WGS) entry which is preliminary data.</text>
</comment>
<keyword evidence="1" id="KW-0472">Membrane</keyword>
<sequence length="198" mass="22276">MQRIGSDAAPKPRQVRGFVVFKWLVYALLAIDVGLYATQGTATEMVDTAAWLVLLLLFEWETGGWPLRPRTRRALHAVRLLASAAIVWACRDYALQREWLDFANALTWLAVVFALELEVRVAATRIGFHRVRRAITWMLYAALGGFIVAWLWQAQGQVAGAWLDAWDASLWLAAFIAIELNVFALGAANDRTHRVRNG</sequence>
<feature type="transmembrane region" description="Helical" evidence="1">
    <location>
        <begin position="135"/>
        <end position="153"/>
    </location>
</feature>
<dbReference type="EMBL" id="JBHLTG010000001">
    <property type="protein sequence ID" value="MFC0676998.1"/>
    <property type="molecule type" value="Genomic_DNA"/>
</dbReference>
<feature type="transmembrane region" description="Helical" evidence="1">
    <location>
        <begin position="20"/>
        <end position="37"/>
    </location>
</feature>
<reference evidence="2 3" key="1">
    <citation type="submission" date="2024-09" db="EMBL/GenBank/DDBJ databases">
        <authorList>
            <person name="Sun Q."/>
            <person name="Mori K."/>
        </authorList>
    </citation>
    <scope>NUCLEOTIDE SEQUENCE [LARGE SCALE GENOMIC DNA]</scope>
    <source>
        <strain evidence="2 3">KCTC 23076</strain>
    </source>
</reference>
<evidence type="ECO:0000313" key="3">
    <source>
        <dbReference type="Proteomes" id="UP001589896"/>
    </source>
</evidence>
<gene>
    <name evidence="2" type="ORF">ACFFGH_03910</name>
</gene>
<accession>A0ABV6RJ33</accession>
<feature type="transmembrane region" description="Helical" evidence="1">
    <location>
        <begin position="168"/>
        <end position="188"/>
    </location>
</feature>
<evidence type="ECO:0008006" key="4">
    <source>
        <dbReference type="Google" id="ProtNLM"/>
    </source>
</evidence>
<organism evidence="2 3">
    <name type="scientific">Lysobacter korlensis</name>
    <dbReference type="NCBI Taxonomy" id="553636"/>
    <lineage>
        <taxon>Bacteria</taxon>
        <taxon>Pseudomonadati</taxon>
        <taxon>Pseudomonadota</taxon>
        <taxon>Gammaproteobacteria</taxon>
        <taxon>Lysobacterales</taxon>
        <taxon>Lysobacteraceae</taxon>
        <taxon>Lysobacter</taxon>
    </lineage>
</organism>
<protein>
    <recommendedName>
        <fullName evidence="4">Transmembrane protein</fullName>
    </recommendedName>
</protein>
<dbReference type="RefSeq" id="WP_386664977.1">
    <property type="nucleotide sequence ID" value="NZ_JBHLTG010000001.1"/>
</dbReference>